<dbReference type="Pfam" id="PF01753">
    <property type="entry name" value="zf-MYND"/>
    <property type="match status" value="1"/>
</dbReference>
<evidence type="ECO:0000256" key="3">
    <source>
        <dbReference type="ARBA" id="ARBA00022490"/>
    </source>
</evidence>
<evidence type="ECO:0000256" key="2">
    <source>
        <dbReference type="ARBA" id="ARBA00010655"/>
    </source>
</evidence>
<proteinExistence type="inferred from homology"/>
<keyword evidence="6" id="KW-0862">Zinc</keyword>
<feature type="domain" description="MYND-type" evidence="9">
    <location>
        <begin position="719"/>
        <end position="760"/>
    </location>
</feature>
<accession>A0A4P9ZBT4</accession>
<dbReference type="Gene3D" id="6.10.140.2220">
    <property type="match status" value="1"/>
</dbReference>
<sequence>MRESNYRSIANNKAAVTISTSLYDRRALDVTSDKPLVNSLNHLTYLVSSSAKVRETLANDGGIERLVAILHECQSCKFSSLDVLHESEQKLLTAWKWTLAFQCIVLIGTRGTEKIRQKVVCAGMLAVIATIFDNYRCFRDHAFAASQAMPIPLCRYALSQYFSQSSNDATPSRNHVHPQGTDFIPNVVGPQSDPVDLISPLSAENQTQSAPFMDIRLPENLPLLTNPQTAAAGVRNETQPTPQSLHQPLLTSHTSPFPLSRPDTLASLDSSPDSIFHIEKLSCEDYENLTIPNLLKLVKADFECSSPRPSSRESGFANGVDHSIRKRYLTLMLLNKLRDAKDKELDMSYLMGNDQIEMDTNLNFLTDLYLQDERSIQTSKTINTKIAPRNFTDSGIIIPRDDDVVWCLQLLAYVSKYPYLKDILQNTHLVPNMSIREKLLRLFSSKQTTPQSSQNTSQRPITTRKTLIPRSRKGCLFSPSALPESHHGASSELIAFVDRCDPFLNHFCNDLNIRNEILDLAGNAIEHYEKINGTAFSNEIQSEDDLEDFDEDSDHKPKEDEEEVDEYLSQFEDNVTASAQNSAYLSSMYDSIVDAELIVNDLDRKLALNHLNMRISYLARAELHKLSNSIIEKRLEQKNNYSQVWNYNTYEHFDIDEDTCEGCTDVDESLLQHKPVNLFPMVEQFTFFGGTDMYYWSGVIMRNLCRRNDFKGGVRQCGNLECGKWERYPREFSKCKRCKRTKYCSRECQTRAWTCHKNWCVPSNSSNSTT</sequence>
<feature type="region of interest" description="Disordered" evidence="8">
    <location>
        <begin position="542"/>
        <end position="562"/>
    </location>
</feature>
<keyword evidence="4" id="KW-0479">Metal-binding</keyword>
<feature type="region of interest" description="Disordered" evidence="8">
    <location>
        <begin position="445"/>
        <end position="464"/>
    </location>
</feature>
<keyword evidence="11" id="KW-1185">Reference proteome</keyword>
<keyword evidence="3" id="KW-0963">Cytoplasm</keyword>
<protein>
    <recommendedName>
        <fullName evidence="9">MYND-type domain-containing protein</fullName>
    </recommendedName>
</protein>
<evidence type="ECO:0000256" key="8">
    <source>
        <dbReference type="SAM" id="MobiDB-lite"/>
    </source>
</evidence>
<name>A0A4P9ZBT4_9ASCO</name>
<dbReference type="GO" id="GO:0008270">
    <property type="term" value="F:zinc ion binding"/>
    <property type="evidence" value="ECO:0007669"/>
    <property type="project" value="UniProtKB-KW"/>
</dbReference>
<dbReference type="OrthoDB" id="5594178at2759"/>
<evidence type="ECO:0000256" key="7">
    <source>
        <dbReference type="PROSITE-ProRule" id="PRU00134"/>
    </source>
</evidence>
<comment type="subcellular location">
    <subcellularLocation>
        <location evidence="1">Cytoplasm</location>
    </subcellularLocation>
</comment>
<dbReference type="GO" id="GO:0005737">
    <property type="term" value="C:cytoplasm"/>
    <property type="evidence" value="ECO:0007669"/>
    <property type="project" value="UniProtKB-SubCell"/>
</dbReference>
<dbReference type="InterPro" id="IPR051664">
    <property type="entry name" value="MYND-type_zinc_finger"/>
</dbReference>
<dbReference type="GO" id="GO:0007163">
    <property type="term" value="P:establishment or maintenance of cell polarity"/>
    <property type="evidence" value="ECO:0007669"/>
    <property type="project" value="TreeGrafter"/>
</dbReference>
<evidence type="ECO:0000259" key="9">
    <source>
        <dbReference type="PROSITE" id="PS50865"/>
    </source>
</evidence>
<dbReference type="GO" id="GO:1990304">
    <property type="term" value="C:MUB1-RAD6-UBR2 ubiquitin ligase complex"/>
    <property type="evidence" value="ECO:0007669"/>
    <property type="project" value="TreeGrafter"/>
</dbReference>
<evidence type="ECO:0000313" key="10">
    <source>
        <dbReference type="EMBL" id="RKP30315.1"/>
    </source>
</evidence>
<organism evidence="10 11">
    <name type="scientific">Metschnikowia bicuspidata</name>
    <dbReference type="NCBI Taxonomy" id="27322"/>
    <lineage>
        <taxon>Eukaryota</taxon>
        <taxon>Fungi</taxon>
        <taxon>Dikarya</taxon>
        <taxon>Ascomycota</taxon>
        <taxon>Saccharomycotina</taxon>
        <taxon>Pichiomycetes</taxon>
        <taxon>Metschnikowiaceae</taxon>
        <taxon>Metschnikowia</taxon>
    </lineage>
</organism>
<dbReference type="GO" id="GO:0006511">
    <property type="term" value="P:ubiquitin-dependent protein catabolic process"/>
    <property type="evidence" value="ECO:0007669"/>
    <property type="project" value="TreeGrafter"/>
</dbReference>
<evidence type="ECO:0000256" key="5">
    <source>
        <dbReference type="ARBA" id="ARBA00022771"/>
    </source>
</evidence>
<dbReference type="AlphaFoldDB" id="A0A4P9ZBT4"/>
<evidence type="ECO:0000256" key="6">
    <source>
        <dbReference type="ARBA" id="ARBA00022833"/>
    </source>
</evidence>
<dbReference type="PANTHER" id="PTHR47442:SF1">
    <property type="entry name" value="MYND-TYPE ZINC FINGER PROTEIN MUB1"/>
    <property type="match status" value="1"/>
</dbReference>
<feature type="compositionally biased region" description="Low complexity" evidence="8">
    <location>
        <begin position="445"/>
        <end position="458"/>
    </location>
</feature>
<dbReference type="PROSITE" id="PS50865">
    <property type="entry name" value="ZF_MYND_2"/>
    <property type="match status" value="1"/>
</dbReference>
<keyword evidence="5 7" id="KW-0863">Zinc-finger</keyword>
<evidence type="ECO:0000313" key="11">
    <source>
        <dbReference type="Proteomes" id="UP000268321"/>
    </source>
</evidence>
<evidence type="ECO:0000256" key="4">
    <source>
        <dbReference type="ARBA" id="ARBA00022723"/>
    </source>
</evidence>
<evidence type="ECO:0000256" key="1">
    <source>
        <dbReference type="ARBA" id="ARBA00004496"/>
    </source>
</evidence>
<dbReference type="InterPro" id="IPR002893">
    <property type="entry name" value="Znf_MYND"/>
</dbReference>
<feature type="compositionally biased region" description="Acidic residues" evidence="8">
    <location>
        <begin position="542"/>
        <end position="552"/>
    </location>
</feature>
<dbReference type="SUPFAM" id="SSF144232">
    <property type="entry name" value="HIT/MYND zinc finger-like"/>
    <property type="match status" value="1"/>
</dbReference>
<reference evidence="11" key="1">
    <citation type="journal article" date="2018" name="Nat. Microbiol.">
        <title>Leveraging single-cell genomics to expand the fungal tree of life.</title>
        <authorList>
            <person name="Ahrendt S.R."/>
            <person name="Quandt C.A."/>
            <person name="Ciobanu D."/>
            <person name="Clum A."/>
            <person name="Salamov A."/>
            <person name="Andreopoulos B."/>
            <person name="Cheng J.F."/>
            <person name="Woyke T."/>
            <person name="Pelin A."/>
            <person name="Henrissat B."/>
            <person name="Reynolds N.K."/>
            <person name="Benny G.L."/>
            <person name="Smith M.E."/>
            <person name="James T.Y."/>
            <person name="Grigoriev I.V."/>
        </authorList>
    </citation>
    <scope>NUCLEOTIDE SEQUENCE [LARGE SCALE GENOMIC DNA]</scope>
    <source>
        <strain evidence="11">Baker2002</strain>
    </source>
</reference>
<dbReference type="PANTHER" id="PTHR47442">
    <property type="entry name" value="MYND-TYPE ZINC FINGER PROTEIN MUB1"/>
    <property type="match status" value="1"/>
</dbReference>
<gene>
    <name evidence="10" type="ORF">METBISCDRAFT_7301</name>
</gene>
<comment type="similarity">
    <text evidence="2">Belongs to the MUB1/samB family.</text>
</comment>
<feature type="non-terminal residue" evidence="10">
    <location>
        <position position="770"/>
    </location>
</feature>
<dbReference type="Proteomes" id="UP000268321">
    <property type="component" value="Unassembled WGS sequence"/>
</dbReference>
<dbReference type="EMBL" id="ML004461">
    <property type="protein sequence ID" value="RKP30315.1"/>
    <property type="molecule type" value="Genomic_DNA"/>
</dbReference>